<dbReference type="Gene3D" id="3.40.630.30">
    <property type="match status" value="1"/>
</dbReference>
<dbReference type="PROSITE" id="PS51186">
    <property type="entry name" value="GNAT"/>
    <property type="match status" value="1"/>
</dbReference>
<feature type="domain" description="N-acetyltransferase" evidence="3">
    <location>
        <begin position="2"/>
        <end position="143"/>
    </location>
</feature>
<protein>
    <submittedName>
        <fullName evidence="4">GNAT family N-acetyltransferase</fullName>
    </submittedName>
</protein>
<dbReference type="PANTHER" id="PTHR43800">
    <property type="entry name" value="PEPTIDYL-LYSINE N-ACETYLTRANSFERASE YJAB"/>
    <property type="match status" value="1"/>
</dbReference>
<gene>
    <name evidence="4" type="ORF">HED35_07445</name>
</gene>
<dbReference type="InterPro" id="IPR016181">
    <property type="entry name" value="Acyl_CoA_acyltransferase"/>
</dbReference>
<sequence length="143" mass="16299">MLVNRQSKTSDIPLILSIWEDSVRATHDFLTEGDIAFFKGKIPNYLEKISLLIWLDGEKIVGFSGCSNNHLDMLFLDSKAIGKNYGSQILSWLIEHQGINEIDVNKQNTQAKNFYLKHGFEIISESATDGFSKPYPILHLRKK</sequence>
<dbReference type="Proteomes" id="UP000521358">
    <property type="component" value="Unassembled WGS sequence"/>
</dbReference>
<accession>A0A7X6D8V7</accession>
<dbReference type="AlphaFoldDB" id="A0A7X6D8V7"/>
<dbReference type="SUPFAM" id="SSF55729">
    <property type="entry name" value="Acyl-CoA N-acyltransferases (Nat)"/>
    <property type="match status" value="1"/>
</dbReference>
<evidence type="ECO:0000259" key="3">
    <source>
        <dbReference type="PROSITE" id="PS51186"/>
    </source>
</evidence>
<proteinExistence type="predicted"/>
<dbReference type="PANTHER" id="PTHR43800:SF1">
    <property type="entry name" value="PEPTIDYL-LYSINE N-ACETYLTRANSFERASE YJAB"/>
    <property type="match status" value="1"/>
</dbReference>
<dbReference type="EMBL" id="JAAVMB010000007">
    <property type="protein sequence ID" value="NKC67917.1"/>
    <property type="molecule type" value="Genomic_DNA"/>
</dbReference>
<evidence type="ECO:0000256" key="2">
    <source>
        <dbReference type="ARBA" id="ARBA00023315"/>
    </source>
</evidence>
<organism evidence="4 5">
    <name type="scientific">Vagococcus fluvialis</name>
    <dbReference type="NCBI Taxonomy" id="2738"/>
    <lineage>
        <taxon>Bacteria</taxon>
        <taxon>Bacillati</taxon>
        <taxon>Bacillota</taxon>
        <taxon>Bacilli</taxon>
        <taxon>Lactobacillales</taxon>
        <taxon>Enterococcaceae</taxon>
        <taxon>Vagococcus</taxon>
    </lineage>
</organism>
<evidence type="ECO:0000313" key="5">
    <source>
        <dbReference type="Proteomes" id="UP000521358"/>
    </source>
</evidence>
<dbReference type="Pfam" id="PF13673">
    <property type="entry name" value="Acetyltransf_10"/>
    <property type="match status" value="1"/>
</dbReference>
<name>A0A7X6D8V7_9ENTE</name>
<dbReference type="RefSeq" id="WP_167807099.1">
    <property type="nucleotide sequence ID" value="NZ_JAAVMB010000007.1"/>
</dbReference>
<evidence type="ECO:0000256" key="1">
    <source>
        <dbReference type="ARBA" id="ARBA00022679"/>
    </source>
</evidence>
<dbReference type="GO" id="GO:0016747">
    <property type="term" value="F:acyltransferase activity, transferring groups other than amino-acyl groups"/>
    <property type="evidence" value="ECO:0007669"/>
    <property type="project" value="InterPro"/>
</dbReference>
<comment type="caution">
    <text evidence="4">The sequence shown here is derived from an EMBL/GenBank/DDBJ whole genome shotgun (WGS) entry which is preliminary data.</text>
</comment>
<reference evidence="4 5" key="1">
    <citation type="submission" date="2020-03" db="EMBL/GenBank/DDBJ databases">
        <title>Bacterial samples isolated from urine from healthy bovine heifers (Gyr breed).</title>
        <authorList>
            <person name="Giannattasio-Ferraz S."/>
            <person name="Maskeri L."/>
            <person name="Penido A."/>
            <person name="Barbosa-Stancioli E.F."/>
            <person name="Putonti C."/>
        </authorList>
    </citation>
    <scope>NUCLEOTIDE SEQUENCE [LARGE SCALE GENOMIC DNA]</scope>
    <source>
        <strain evidence="4 5">UFMG-H7</strain>
    </source>
</reference>
<keyword evidence="2" id="KW-0012">Acyltransferase</keyword>
<keyword evidence="1 4" id="KW-0808">Transferase</keyword>
<dbReference type="InterPro" id="IPR000182">
    <property type="entry name" value="GNAT_dom"/>
</dbReference>
<evidence type="ECO:0000313" key="4">
    <source>
        <dbReference type="EMBL" id="NKC67917.1"/>
    </source>
</evidence>